<protein>
    <submittedName>
        <fullName evidence="1">Uncharacterized protein</fullName>
    </submittedName>
</protein>
<reference evidence="1 2" key="1">
    <citation type="submission" date="2010-11" db="EMBL/GenBank/DDBJ databases">
        <title>The Genome Sequence of Vibrio phage VBP32.</title>
        <authorList>
            <consortium name="The Broad Institute Genome Sequencing Platform"/>
            <person name="Henn M.R."/>
            <person name="Wharam S."/>
            <person name="Gilg I."/>
            <person name="Martinez Martinez J."/>
            <person name="Wilson W."/>
            <person name="Levin J."/>
            <person name="Malboeuf C."/>
            <person name="Casali M."/>
            <person name="Russ C."/>
            <person name="Lennon N."/>
            <person name="Chapman S.B."/>
            <person name="Erlich R."/>
            <person name="Young S.K."/>
            <person name="Yandava C."/>
            <person name="Zeng Q."/>
            <person name="Fitzgerald M.F."/>
            <person name="Alvarado L."/>
            <person name="Anderson S."/>
            <person name="Berlin A."/>
            <person name="Chen Z."/>
            <person name="Freedman E."/>
            <person name="Gellesch M."/>
            <person name="Goldberg J."/>
            <person name="Green L."/>
            <person name="Griggs A."/>
            <person name="Gujja S."/>
            <person name="Heilman E."/>
            <person name="Heiman D."/>
            <person name="Hollinger A."/>
            <person name="Howarth C."/>
            <person name="Larson L."/>
            <person name="Mehta T."/>
            <person name="Neiman D."/>
            <person name="Pearson M."/>
            <person name="Roberts A."/>
            <person name="Ryan E."/>
            <person name="Saif S."/>
            <person name="Shea T."/>
            <person name="Shenoy N."/>
            <person name="Sisk P."/>
            <person name="Stolte C."/>
            <person name="Sykes S."/>
            <person name="White J."/>
            <person name="Haas B."/>
            <person name="Nusbaum C."/>
            <person name="Birren B."/>
        </authorList>
    </citation>
    <scope>NUCLEOTIDE SEQUENCE [LARGE SCALE GENOMIC DNA]</scope>
    <source>
        <strain evidence="1 2">VBP32</strain>
    </source>
</reference>
<name>M4SPE7_9CAUD</name>
<dbReference type="Proteomes" id="UP000201725">
    <property type="component" value="Segment"/>
</dbReference>
<dbReference type="GeneID" id="15013164"/>
<evidence type="ECO:0000313" key="1">
    <source>
        <dbReference type="EMBL" id="AGH57170.1"/>
    </source>
</evidence>
<proteinExistence type="predicted"/>
<organism evidence="1 2">
    <name type="scientific">Vibrio phage VBP32</name>
    <dbReference type="NCBI Taxonomy" id="754072"/>
    <lineage>
        <taxon>Viruses</taxon>
        <taxon>Duplodnaviria</taxon>
        <taxon>Heunggongvirae</taxon>
        <taxon>Uroviricota</taxon>
        <taxon>Caudoviricetes</taxon>
        <taxon>Schitoviridae</taxon>
        <taxon>Fuhrmanvirinae</taxon>
        <taxon>Stoningtonvirus</taxon>
        <taxon>Stoningtonvirus VBP47</taxon>
    </lineage>
</organism>
<sequence>MRPPSLLNEELYMLKLNQMATHEVNEEYEYAKLMVGVHRRHLEEQQMYLYEDRIRCIDKYRQMEDLLNV</sequence>
<evidence type="ECO:0000313" key="2">
    <source>
        <dbReference type="Proteomes" id="UP000201725"/>
    </source>
</evidence>
<gene>
    <name evidence="1" type="ORF">VPMG_00031</name>
</gene>
<accession>M4SPE7</accession>
<dbReference type="EMBL" id="HQ634196">
    <property type="protein sequence ID" value="AGH57170.1"/>
    <property type="molecule type" value="Genomic_DNA"/>
</dbReference>
<dbReference type="KEGG" id="vg:15013164"/>
<dbReference type="RefSeq" id="YP_007676521.1">
    <property type="nucleotide sequence ID" value="NC_020868.1"/>
</dbReference>